<organism evidence="3 4">
    <name type="scientific">Sodiomyces alkalinus (strain CBS 110278 / VKM F-3762 / F11)</name>
    <name type="common">Alkaliphilic filamentous fungus</name>
    <dbReference type="NCBI Taxonomy" id="1314773"/>
    <lineage>
        <taxon>Eukaryota</taxon>
        <taxon>Fungi</taxon>
        <taxon>Dikarya</taxon>
        <taxon>Ascomycota</taxon>
        <taxon>Pezizomycotina</taxon>
        <taxon>Sordariomycetes</taxon>
        <taxon>Hypocreomycetidae</taxon>
        <taxon>Glomerellales</taxon>
        <taxon>Plectosphaerellaceae</taxon>
        <taxon>Sodiomyces</taxon>
    </lineage>
</organism>
<reference evidence="3 4" key="1">
    <citation type="journal article" date="2018" name="Mol. Ecol.">
        <title>The obligate alkalophilic soda-lake fungus Sodiomyces alkalinus has shifted to a protein diet.</title>
        <authorList>
            <person name="Grum-Grzhimaylo A.A."/>
            <person name="Falkoski D.L."/>
            <person name="van den Heuvel J."/>
            <person name="Valero-Jimenez C.A."/>
            <person name="Min B."/>
            <person name="Choi I.G."/>
            <person name="Lipzen A."/>
            <person name="Daum C.G."/>
            <person name="Aanen D.K."/>
            <person name="Tsang A."/>
            <person name="Henrissat B."/>
            <person name="Bilanenko E.N."/>
            <person name="de Vries R.P."/>
            <person name="van Kan J.A.L."/>
            <person name="Grigoriev I.V."/>
            <person name="Debets A.J.M."/>
        </authorList>
    </citation>
    <scope>NUCLEOTIDE SEQUENCE [LARGE SCALE GENOMIC DNA]</scope>
    <source>
        <strain evidence="3 4">F11</strain>
    </source>
</reference>
<keyword evidence="4" id="KW-1185">Reference proteome</keyword>
<feature type="compositionally biased region" description="Basic and acidic residues" evidence="1">
    <location>
        <begin position="223"/>
        <end position="233"/>
    </location>
</feature>
<keyword evidence="2" id="KW-0732">Signal</keyword>
<gene>
    <name evidence="3" type="ORF">SODALDRAFT_324298</name>
</gene>
<protein>
    <recommendedName>
        <fullName evidence="5">Fungal N-terminal domain-containing protein</fullName>
    </recommendedName>
</protein>
<evidence type="ECO:0000313" key="3">
    <source>
        <dbReference type="EMBL" id="ROT37797.1"/>
    </source>
</evidence>
<evidence type="ECO:0000256" key="1">
    <source>
        <dbReference type="SAM" id="MobiDB-lite"/>
    </source>
</evidence>
<evidence type="ECO:0008006" key="5">
    <source>
        <dbReference type="Google" id="ProtNLM"/>
    </source>
</evidence>
<dbReference type="GeneID" id="39578347"/>
<proteinExistence type="predicted"/>
<name>A0A3N2PTF7_SODAK</name>
<dbReference type="OrthoDB" id="5431013at2759"/>
<dbReference type="STRING" id="1314773.A0A3N2PTF7"/>
<feature type="compositionally biased region" description="Polar residues" evidence="1">
    <location>
        <begin position="300"/>
        <end position="310"/>
    </location>
</feature>
<feature type="compositionally biased region" description="Polar residues" evidence="1">
    <location>
        <begin position="235"/>
        <end position="247"/>
    </location>
</feature>
<feature type="region of interest" description="Disordered" evidence="1">
    <location>
        <begin position="197"/>
        <end position="326"/>
    </location>
</feature>
<feature type="signal peptide" evidence="2">
    <location>
        <begin position="1"/>
        <end position="20"/>
    </location>
</feature>
<feature type="compositionally biased region" description="Basic and acidic residues" evidence="1">
    <location>
        <begin position="317"/>
        <end position="326"/>
    </location>
</feature>
<evidence type="ECO:0000256" key="2">
    <source>
        <dbReference type="SAM" id="SignalP"/>
    </source>
</evidence>
<feature type="compositionally biased region" description="Basic and acidic residues" evidence="1">
    <location>
        <begin position="261"/>
        <end position="283"/>
    </location>
</feature>
<dbReference type="Proteomes" id="UP000272025">
    <property type="component" value="Unassembled WGS sequence"/>
</dbReference>
<feature type="chain" id="PRO_5018027276" description="Fungal N-terminal domain-containing protein" evidence="2">
    <location>
        <begin position="21"/>
        <end position="554"/>
    </location>
</feature>
<sequence length="554" mass="62013">METAGLIVGVVSFGLQLATTLQTYVEVVAGAADRIEALTADVGSTASALKQLQDILDADKAAEEAARAAVTVFKEQGRRDIESLAFRCEKTYRAIIHVIVSATAPPSERRRIIVAKLGISDITFARLAELGRNLKWPWVEPRVKACQEELRWLRMSLVLHLQIGTLARYQLGVANASSSGSEKERIALTRMAERLQARRSEYSRERRRSRYPNPGRRASTETPAERPRSEPNESIKLQQASGQTQDTGPAEDGIMPANDQGDERERADQDKREEEGQGQHTMEEEGPTQNSAEAAKPAQPVTNASSSSPTLYGGRPSTDEHQEPRKLSDRLLRRLPIQIHKLFDRHGAIWRALVLEHDDQAVELEAYLAIGVWRRLETETESEWELELELARAPTKLPFTRHVLVDELQRLHRRRGNKSAWDEYMAQGSQGRRVVKHVISTTVRLDGRKRTCVGLETRSHPAFPRQASLLVFLAVAGSADSLDIGGFWLQDTGEHITALPWDVPDVRKRVDRGEFYFQLATGTFIAEASWPTLVRPGASLRMVLLGDYPYGSKK</sequence>
<evidence type="ECO:0000313" key="4">
    <source>
        <dbReference type="Proteomes" id="UP000272025"/>
    </source>
</evidence>
<dbReference type="AlphaFoldDB" id="A0A3N2PTF7"/>
<accession>A0A3N2PTF7</accession>
<dbReference type="RefSeq" id="XP_028465603.1">
    <property type="nucleotide sequence ID" value="XM_028609869.1"/>
</dbReference>
<dbReference type="EMBL" id="ML119056">
    <property type="protein sequence ID" value="ROT37797.1"/>
    <property type="molecule type" value="Genomic_DNA"/>
</dbReference>